<sequence>MKGSSNKTLGHVGAHFSPLSSPSSLGAITPPFQAESGGRRGNKQRSFKLFDELSLRNAEQLSNHREEDHRWAPVGYEACSKGSYSRSPEQLLKQKHVRARRIVKGGRVGSKGEFQEEEDNKMTVTEVWDQTIYRFTGSWHLCCPAAVTYPQPTSSSSCHRVTTVPQGKRDASSIPQHAGTSNAS</sequence>
<organism evidence="2 3">
    <name type="scientific">Liparis tanakae</name>
    <name type="common">Tanaka's snailfish</name>
    <dbReference type="NCBI Taxonomy" id="230148"/>
    <lineage>
        <taxon>Eukaryota</taxon>
        <taxon>Metazoa</taxon>
        <taxon>Chordata</taxon>
        <taxon>Craniata</taxon>
        <taxon>Vertebrata</taxon>
        <taxon>Euteleostomi</taxon>
        <taxon>Actinopterygii</taxon>
        <taxon>Neopterygii</taxon>
        <taxon>Teleostei</taxon>
        <taxon>Neoteleostei</taxon>
        <taxon>Acanthomorphata</taxon>
        <taxon>Eupercaria</taxon>
        <taxon>Perciformes</taxon>
        <taxon>Cottioidei</taxon>
        <taxon>Cottales</taxon>
        <taxon>Liparidae</taxon>
        <taxon>Liparis</taxon>
    </lineage>
</organism>
<feature type="compositionally biased region" description="Polar residues" evidence="1">
    <location>
        <begin position="150"/>
        <end position="165"/>
    </location>
</feature>
<name>A0A4Z2IG04_9TELE</name>
<comment type="caution">
    <text evidence="2">The sequence shown here is derived from an EMBL/GenBank/DDBJ whole genome shotgun (WGS) entry which is preliminary data.</text>
</comment>
<dbReference type="AlphaFoldDB" id="A0A4Z2IG04"/>
<protein>
    <submittedName>
        <fullName evidence="2">Uncharacterized protein</fullName>
    </submittedName>
</protein>
<dbReference type="Proteomes" id="UP000314294">
    <property type="component" value="Unassembled WGS sequence"/>
</dbReference>
<gene>
    <name evidence="2" type="ORF">EYF80_013520</name>
</gene>
<keyword evidence="3" id="KW-1185">Reference proteome</keyword>
<accession>A0A4Z2IG04</accession>
<feature type="region of interest" description="Disordered" evidence="1">
    <location>
        <begin position="1"/>
        <end position="44"/>
    </location>
</feature>
<feature type="region of interest" description="Disordered" evidence="1">
    <location>
        <begin position="150"/>
        <end position="184"/>
    </location>
</feature>
<reference evidence="2 3" key="1">
    <citation type="submission" date="2019-03" db="EMBL/GenBank/DDBJ databases">
        <title>First draft genome of Liparis tanakae, snailfish: a comprehensive survey of snailfish specific genes.</title>
        <authorList>
            <person name="Kim W."/>
            <person name="Song I."/>
            <person name="Jeong J.-H."/>
            <person name="Kim D."/>
            <person name="Kim S."/>
            <person name="Ryu S."/>
            <person name="Song J.Y."/>
            <person name="Lee S.K."/>
        </authorList>
    </citation>
    <scope>NUCLEOTIDE SEQUENCE [LARGE SCALE GENOMIC DNA]</scope>
    <source>
        <tissue evidence="2">Muscle</tissue>
    </source>
</reference>
<proteinExistence type="predicted"/>
<evidence type="ECO:0000313" key="3">
    <source>
        <dbReference type="Proteomes" id="UP000314294"/>
    </source>
</evidence>
<feature type="compositionally biased region" description="Polar residues" evidence="1">
    <location>
        <begin position="173"/>
        <end position="184"/>
    </location>
</feature>
<evidence type="ECO:0000256" key="1">
    <source>
        <dbReference type="SAM" id="MobiDB-lite"/>
    </source>
</evidence>
<dbReference type="EMBL" id="SRLO01000095">
    <property type="protein sequence ID" value="TNN76232.1"/>
    <property type="molecule type" value="Genomic_DNA"/>
</dbReference>
<evidence type="ECO:0000313" key="2">
    <source>
        <dbReference type="EMBL" id="TNN76232.1"/>
    </source>
</evidence>